<dbReference type="Gene3D" id="3.90.215.10">
    <property type="entry name" value="Gamma Fibrinogen, chain A, domain 1"/>
    <property type="match status" value="1"/>
</dbReference>
<evidence type="ECO:0000313" key="6">
    <source>
        <dbReference type="EMBL" id="KAK7121421.1"/>
    </source>
</evidence>
<feature type="coiled-coil region" evidence="2">
    <location>
        <begin position="64"/>
        <end position="94"/>
    </location>
</feature>
<evidence type="ECO:0000259" key="5">
    <source>
        <dbReference type="PROSITE" id="PS51406"/>
    </source>
</evidence>
<feature type="signal peptide" evidence="4">
    <location>
        <begin position="1"/>
        <end position="18"/>
    </location>
</feature>
<proteinExistence type="predicted"/>
<feature type="region of interest" description="Disordered" evidence="3">
    <location>
        <begin position="212"/>
        <end position="241"/>
    </location>
</feature>
<feature type="compositionally biased region" description="Basic and acidic residues" evidence="3">
    <location>
        <begin position="95"/>
        <end position="113"/>
    </location>
</feature>
<reference evidence="6 7" key="1">
    <citation type="submission" date="2024-02" db="EMBL/GenBank/DDBJ databases">
        <title>Chromosome-level genome assembly of the Eurasian Minnow (Phoxinus phoxinus).</title>
        <authorList>
            <person name="Oriowo T.O."/>
            <person name="Martin S."/>
            <person name="Stange M."/>
            <person name="Chrysostomakis Y."/>
            <person name="Brown T."/>
            <person name="Winkler S."/>
            <person name="Kukowka S."/>
            <person name="Myers E.W."/>
            <person name="Bohne A."/>
        </authorList>
    </citation>
    <scope>NUCLEOTIDE SEQUENCE [LARGE SCALE GENOMIC DNA]</scope>
    <source>
        <strain evidence="6">ZFMK-TIS-60720</strain>
        <tissue evidence="6">Whole Organism</tissue>
    </source>
</reference>
<keyword evidence="2" id="KW-0175">Coiled coil</keyword>
<dbReference type="GO" id="GO:0005615">
    <property type="term" value="C:extracellular space"/>
    <property type="evidence" value="ECO:0007669"/>
    <property type="project" value="TreeGrafter"/>
</dbReference>
<dbReference type="PROSITE" id="PS51406">
    <property type="entry name" value="FIBRINOGEN_C_2"/>
    <property type="match status" value="1"/>
</dbReference>
<feature type="domain" description="Fibrinogen C-terminal" evidence="5">
    <location>
        <begin position="1067"/>
        <end position="1299"/>
    </location>
</feature>
<dbReference type="InterPro" id="IPR014716">
    <property type="entry name" value="Fibrinogen_a/b/g_C_1"/>
</dbReference>
<evidence type="ECO:0000256" key="1">
    <source>
        <dbReference type="ARBA" id="ARBA00023157"/>
    </source>
</evidence>
<feature type="region of interest" description="Disordered" evidence="3">
    <location>
        <begin position="275"/>
        <end position="295"/>
    </location>
</feature>
<evidence type="ECO:0000313" key="7">
    <source>
        <dbReference type="Proteomes" id="UP001364617"/>
    </source>
</evidence>
<feature type="chain" id="PRO_5042832340" description="Fibrinogen C-terminal domain-containing protein" evidence="4">
    <location>
        <begin position="19"/>
        <end position="1302"/>
    </location>
</feature>
<dbReference type="PROSITE" id="PS00514">
    <property type="entry name" value="FIBRINOGEN_C_1"/>
    <property type="match status" value="1"/>
</dbReference>
<feature type="compositionally biased region" description="Low complexity" evidence="3">
    <location>
        <begin position="901"/>
        <end position="912"/>
    </location>
</feature>
<keyword evidence="7" id="KW-1185">Reference proteome</keyword>
<sequence length="1302" mass="145915">MWLAVFYIWGSLLAFSVCDICPETSEDTASWVELKPLGHCGDEENLCPYRLTLPPLSIQIPRPFMELEKMAKELQNLKEVVNQLRQDCQECKDRDSIERGEWKDHSEEEEKRPQSLRHNISINETQSHSGEQVVRIFTSTLPQRDTSEGEGTVKGGMKTLDHSVLESQRWNIDQGLIQGTTDQRSEMGREVKIFNPSLDKTPEDISEVKLLASPTTEERELKSKQSKLIEPSLPGKKDDEQFATHGKLQPNNLRDGHVKNISSILAARRRVQNVPDPNRLSSISRDSNTKTMHLSTSAGNRRVVKFPGVGGPLRPKGSYINSRVVKANNEDRLKNPALVRKTNPQAGDMTVKTESEGAGFSPARSGIMRVKETSFHIANTKPGVISGLIPSTDDLNKQDISRGSGPRTVDGHDLKNASQATILIEDNLRKVNKTEITRLPTKQSKENQGDASHIATNKSISSIMNQAEQPNIFKEEKQHAGPSESLVVISSEAESSSKVDKEDLPFRGKQVENEKYINPNTGTNNGQIDSTILDKADSTFNERTVNPLSPDLKDKIQPGTFIEGAKEEISINSLSAETVKKDIPRHSKSILLEKDLMKPNLVPSIKSKLIDRTASLTSTVQSPVVGQGTRRISITPLKAKVEEEQAKNSKNISKIHEVSQDNTRYVMPNLLRHPETHPTTVISPRGPKQRKPNIINKMSGNRTIRVPSKQSIPVRSSNIAKKNGTGIIKQSYIRKKPISQTETNINRGFKTKVSTVTLFISPTGTTTTVEQEQKEEIKHIPQVTRSNVLENHWLKNNITESKSQSETENAGDVQDWDKVQEDKYRIGDNSETVLISNIGYHAEDSKTQSGVSNSPIDGEEKKVFSLETADTSSQHPFEVEKTSSGKKRPTASTLKEEKPGTTQFTTSTLSFTDTDHKDGTKNIRTVTNTQGEMAKNVSQDTPISFENIGATRELELIKLNKDRVEENPGEILSNPNSEDTDQGYSKGRYTIPVVLETLPNVEEIKGSKLFSLSPEDTAEGFKSHAVGDEVTEREQVEKQINSTCLSDCNTTPTQKSTTQTRAPLDSEREKGPAQDCADYITKSRRNGVYRVTPRPRNSTFPVFCDMESSGGGWTLIQHRFDGSTSFNRTWDEYKNGFGKLIGEFWLGNDKIHLLTKAKNMSLRIEIEDFEGVREYAHYDHFHVANESQQYRLSIGGYSGTAGNAMQFSNTYNHDQKLFTTPDRDNDLYPSGNCGAYYSSGWWFDACMSANLNGKYYQSKYKGVRNGIFWGTWHNITMEYYPTNERQAFKTVRMMIRPKHYAN</sequence>
<feature type="compositionally biased region" description="Low complexity" evidence="3">
    <location>
        <begin position="1050"/>
        <end position="1060"/>
    </location>
</feature>
<dbReference type="NCBIfam" id="NF040941">
    <property type="entry name" value="GGGWT_bact"/>
    <property type="match status" value="1"/>
</dbReference>
<name>A0AAN9GQB3_9TELE</name>
<organism evidence="6 7">
    <name type="scientific">Phoxinus phoxinus</name>
    <name type="common">Eurasian minnow</name>
    <dbReference type="NCBI Taxonomy" id="58324"/>
    <lineage>
        <taxon>Eukaryota</taxon>
        <taxon>Metazoa</taxon>
        <taxon>Chordata</taxon>
        <taxon>Craniata</taxon>
        <taxon>Vertebrata</taxon>
        <taxon>Euteleostomi</taxon>
        <taxon>Actinopterygii</taxon>
        <taxon>Neopterygii</taxon>
        <taxon>Teleostei</taxon>
        <taxon>Ostariophysi</taxon>
        <taxon>Cypriniformes</taxon>
        <taxon>Leuciscidae</taxon>
        <taxon>Phoxininae</taxon>
        <taxon>Phoxinus</taxon>
    </lineage>
</organism>
<dbReference type="Proteomes" id="UP001364617">
    <property type="component" value="Unassembled WGS sequence"/>
</dbReference>
<feature type="compositionally biased region" description="Polar residues" evidence="3">
    <location>
        <begin position="279"/>
        <end position="295"/>
    </location>
</feature>
<comment type="caution">
    <text evidence="6">The sequence shown here is derived from an EMBL/GenBank/DDBJ whole genome shotgun (WGS) entry which is preliminary data.</text>
</comment>
<dbReference type="CDD" id="cd00087">
    <property type="entry name" value="FReD"/>
    <property type="match status" value="1"/>
</dbReference>
<evidence type="ECO:0000256" key="3">
    <source>
        <dbReference type="SAM" id="MobiDB-lite"/>
    </source>
</evidence>
<accession>A0AAN9GQB3</accession>
<dbReference type="EMBL" id="JAYKXH010000025">
    <property type="protein sequence ID" value="KAK7121421.1"/>
    <property type="molecule type" value="Genomic_DNA"/>
</dbReference>
<evidence type="ECO:0000256" key="4">
    <source>
        <dbReference type="SAM" id="SignalP"/>
    </source>
</evidence>
<dbReference type="InterPro" id="IPR036056">
    <property type="entry name" value="Fibrinogen-like_C"/>
</dbReference>
<keyword evidence="1" id="KW-1015">Disulfide bond</keyword>
<dbReference type="SUPFAM" id="SSF56496">
    <property type="entry name" value="Fibrinogen C-terminal domain-like"/>
    <property type="match status" value="1"/>
</dbReference>
<dbReference type="Pfam" id="PF00147">
    <property type="entry name" value="Fibrinogen_C"/>
    <property type="match status" value="1"/>
</dbReference>
<protein>
    <recommendedName>
        <fullName evidence="5">Fibrinogen C-terminal domain-containing protein</fullName>
    </recommendedName>
</protein>
<keyword evidence="4" id="KW-0732">Signal</keyword>
<dbReference type="InterPro" id="IPR050373">
    <property type="entry name" value="Fibrinogen_C-term_domain"/>
</dbReference>
<dbReference type="SMART" id="SM00186">
    <property type="entry name" value="FBG"/>
    <property type="match status" value="1"/>
</dbReference>
<feature type="region of interest" description="Disordered" evidence="3">
    <location>
        <begin position="1049"/>
        <end position="1073"/>
    </location>
</feature>
<dbReference type="InterPro" id="IPR002181">
    <property type="entry name" value="Fibrinogen_a/b/g_C_dom"/>
</dbReference>
<gene>
    <name evidence="6" type="ORF">R3I93_022496</name>
</gene>
<dbReference type="PANTHER" id="PTHR19143">
    <property type="entry name" value="FIBRINOGEN/TENASCIN/ANGIOPOEITIN"/>
    <property type="match status" value="1"/>
</dbReference>
<dbReference type="PANTHER" id="PTHR19143:SF189">
    <property type="entry name" value="FIBROLEUKIN"/>
    <property type="match status" value="1"/>
</dbReference>
<feature type="region of interest" description="Disordered" evidence="3">
    <location>
        <begin position="95"/>
        <end position="119"/>
    </location>
</feature>
<dbReference type="InterPro" id="IPR020837">
    <property type="entry name" value="Fibrinogen_CS"/>
</dbReference>
<evidence type="ECO:0000256" key="2">
    <source>
        <dbReference type="SAM" id="Coils"/>
    </source>
</evidence>
<feature type="region of interest" description="Disordered" evidence="3">
    <location>
        <begin position="866"/>
        <end position="921"/>
    </location>
</feature>